<dbReference type="InterPro" id="IPR004111">
    <property type="entry name" value="Repressor_TetR_C"/>
</dbReference>
<dbReference type="RefSeq" id="WP_368805187.1">
    <property type="nucleotide sequence ID" value="NZ_JAZHFV010000015.1"/>
</dbReference>
<keyword evidence="3" id="KW-0805">Transcription regulation</keyword>
<dbReference type="PRINTS" id="PR00400">
    <property type="entry name" value="TETREPRESSOR"/>
</dbReference>
<dbReference type="Proteomes" id="UP001559025">
    <property type="component" value="Unassembled WGS sequence"/>
</dbReference>
<dbReference type="InterPro" id="IPR050109">
    <property type="entry name" value="HTH-type_TetR-like_transc_reg"/>
</dbReference>
<dbReference type="InterPro" id="IPR009057">
    <property type="entry name" value="Homeodomain-like_sf"/>
</dbReference>
<dbReference type="Gene3D" id="1.10.10.60">
    <property type="entry name" value="Homeodomain-like"/>
    <property type="match status" value="1"/>
</dbReference>
<evidence type="ECO:0000313" key="9">
    <source>
        <dbReference type="Proteomes" id="UP001559025"/>
    </source>
</evidence>
<evidence type="ECO:0000256" key="6">
    <source>
        <dbReference type="PROSITE-ProRule" id="PRU00335"/>
    </source>
</evidence>
<dbReference type="Pfam" id="PF00440">
    <property type="entry name" value="TetR_N"/>
    <property type="match status" value="1"/>
</dbReference>
<evidence type="ECO:0000256" key="3">
    <source>
        <dbReference type="ARBA" id="ARBA00023015"/>
    </source>
</evidence>
<feature type="domain" description="HTH tetR-type" evidence="7">
    <location>
        <begin position="5"/>
        <end position="65"/>
    </location>
</feature>
<evidence type="ECO:0000259" key="7">
    <source>
        <dbReference type="PROSITE" id="PS50977"/>
    </source>
</evidence>
<accession>A0ABV3X1V3</accession>
<keyword evidence="2" id="KW-0678">Repressor</keyword>
<name>A0ABV3X1V3_9HYPH</name>
<keyword evidence="5" id="KW-0804">Transcription</keyword>
<dbReference type="Pfam" id="PF02909">
    <property type="entry name" value="TetR_C_1"/>
    <property type="match status" value="1"/>
</dbReference>
<organism evidence="8 9">
    <name type="scientific">Neoaquamicrobium sediminum</name>
    <dbReference type="NCBI Taxonomy" id="1849104"/>
    <lineage>
        <taxon>Bacteria</taxon>
        <taxon>Pseudomonadati</taxon>
        <taxon>Pseudomonadota</taxon>
        <taxon>Alphaproteobacteria</taxon>
        <taxon>Hyphomicrobiales</taxon>
        <taxon>Phyllobacteriaceae</taxon>
        <taxon>Neoaquamicrobium</taxon>
    </lineage>
</organism>
<dbReference type="InterPro" id="IPR036271">
    <property type="entry name" value="Tet_transcr_reg_TetR-rel_C_sf"/>
</dbReference>
<reference evidence="8 9" key="1">
    <citation type="submission" date="2024-01" db="EMBL/GenBank/DDBJ databases">
        <title>New evidence supports the origin of RcGTA from prophage.</title>
        <authorList>
            <person name="Xu Y."/>
            <person name="Liu B."/>
            <person name="Chen F."/>
        </authorList>
    </citation>
    <scope>NUCLEOTIDE SEQUENCE [LARGE SCALE GENOMIC DNA]</scope>
    <source>
        <strain evidence="8 9">CBW1107-2</strain>
    </source>
</reference>
<dbReference type="PANTHER" id="PTHR30055">
    <property type="entry name" value="HTH-TYPE TRANSCRIPTIONAL REGULATOR RUTR"/>
    <property type="match status" value="1"/>
</dbReference>
<protein>
    <submittedName>
        <fullName evidence="8">TetR/AcrR family transcriptional regulator</fullName>
    </submittedName>
</protein>
<dbReference type="InterPro" id="IPR003012">
    <property type="entry name" value="Tet_transcr_reg_TetR"/>
</dbReference>
<comment type="caution">
    <text evidence="8">The sequence shown here is derived from an EMBL/GenBank/DDBJ whole genome shotgun (WGS) entry which is preliminary data.</text>
</comment>
<comment type="function">
    <text evidence="1">TetR is the repressor of the tetracycline resistance element; its N-terminal region forms a helix-turn-helix structure and binds DNA. Binding of tetracycline to TetR reduces the repressor affinity for the tetracycline resistance gene (tetA) promoter operator sites.</text>
</comment>
<evidence type="ECO:0000313" key="8">
    <source>
        <dbReference type="EMBL" id="MEX4010511.1"/>
    </source>
</evidence>
<evidence type="ECO:0000256" key="2">
    <source>
        <dbReference type="ARBA" id="ARBA00022491"/>
    </source>
</evidence>
<evidence type="ECO:0000256" key="1">
    <source>
        <dbReference type="ARBA" id="ARBA00002856"/>
    </source>
</evidence>
<feature type="DNA-binding region" description="H-T-H motif" evidence="6">
    <location>
        <begin position="28"/>
        <end position="47"/>
    </location>
</feature>
<evidence type="ECO:0000256" key="5">
    <source>
        <dbReference type="ARBA" id="ARBA00023163"/>
    </source>
</evidence>
<dbReference type="PRINTS" id="PR00455">
    <property type="entry name" value="HTHTETR"/>
</dbReference>
<dbReference type="PROSITE" id="PS50977">
    <property type="entry name" value="HTH_TETR_2"/>
    <property type="match status" value="1"/>
</dbReference>
<evidence type="ECO:0000256" key="4">
    <source>
        <dbReference type="ARBA" id="ARBA00023125"/>
    </source>
</evidence>
<sequence>MRARDLTRGKVIEAGLSLLDREGVEAVSMRAVAKSLRVTPMALYNHVDSKDDLLRAIASYVLDKAMFDGGASGWRDQVVYCFSEFRALCLRHPGLSRLLEGPDIAPTSAFAPMEITLRALGQAGLSDLDSVRTYFTLVSFTLMQATYQSRGDYVDLEPNAATQRNRINGFGFKVLEQMELPRQWDFDRAFEFGIGLILDGVVSAVQRRRA</sequence>
<dbReference type="SUPFAM" id="SSF48498">
    <property type="entry name" value="Tetracyclin repressor-like, C-terminal domain"/>
    <property type="match status" value="1"/>
</dbReference>
<dbReference type="Gene3D" id="1.10.357.10">
    <property type="entry name" value="Tetracycline Repressor, domain 2"/>
    <property type="match status" value="1"/>
</dbReference>
<keyword evidence="9" id="KW-1185">Reference proteome</keyword>
<dbReference type="EMBL" id="JAZHFV010000015">
    <property type="protein sequence ID" value="MEX4010511.1"/>
    <property type="molecule type" value="Genomic_DNA"/>
</dbReference>
<dbReference type="InterPro" id="IPR001647">
    <property type="entry name" value="HTH_TetR"/>
</dbReference>
<dbReference type="SUPFAM" id="SSF46689">
    <property type="entry name" value="Homeodomain-like"/>
    <property type="match status" value="1"/>
</dbReference>
<proteinExistence type="predicted"/>
<keyword evidence="4 6" id="KW-0238">DNA-binding</keyword>
<gene>
    <name evidence="8" type="ORF">V1479_24700</name>
</gene>
<dbReference type="PANTHER" id="PTHR30055:SF151">
    <property type="entry name" value="TRANSCRIPTIONAL REGULATORY PROTEIN"/>
    <property type="match status" value="1"/>
</dbReference>